<evidence type="ECO:0000259" key="2">
    <source>
        <dbReference type="Pfam" id="PF03372"/>
    </source>
</evidence>
<proteinExistence type="predicted"/>
<keyword evidence="1" id="KW-0472">Membrane</keyword>
<dbReference type="AlphaFoldDB" id="A0A6N7EHA6"/>
<dbReference type="InterPro" id="IPR036691">
    <property type="entry name" value="Endo/exonu/phosph_ase_sf"/>
</dbReference>
<evidence type="ECO:0000256" key="1">
    <source>
        <dbReference type="SAM" id="Phobius"/>
    </source>
</evidence>
<feature type="transmembrane region" description="Helical" evidence="1">
    <location>
        <begin position="49"/>
        <end position="72"/>
    </location>
</feature>
<dbReference type="SUPFAM" id="SSF56219">
    <property type="entry name" value="DNase I-like"/>
    <property type="match status" value="1"/>
</dbReference>
<feature type="transmembrane region" description="Helical" evidence="1">
    <location>
        <begin position="7"/>
        <end position="24"/>
    </location>
</feature>
<evidence type="ECO:0000313" key="4">
    <source>
        <dbReference type="Proteomes" id="UP000437709"/>
    </source>
</evidence>
<dbReference type="Proteomes" id="UP000437709">
    <property type="component" value="Unassembled WGS sequence"/>
</dbReference>
<keyword evidence="1" id="KW-1133">Transmembrane helix</keyword>
<organism evidence="3 4">
    <name type="scientific">Georgenia subflava</name>
    <dbReference type="NCBI Taxonomy" id="1622177"/>
    <lineage>
        <taxon>Bacteria</taxon>
        <taxon>Bacillati</taxon>
        <taxon>Actinomycetota</taxon>
        <taxon>Actinomycetes</taxon>
        <taxon>Micrococcales</taxon>
        <taxon>Bogoriellaceae</taxon>
        <taxon>Georgenia</taxon>
    </lineage>
</organism>
<sequence>MDGGVRVIGWVLVLVLAAVAALTLDPEWLGRVNDDWAGLTTTYPVNQVIALRPLLAGVFAVSAIIVLVVGVVRKVGFHGGNRTLVLGLVLAAVAVGHGWFLWDRGLDNRAELTADPGLRPDDPGDGSLTVLSYNTRDGDTGVDDIAAAAETNGVDVLVLTETSAELADQVAAFLAGGGESFQVFTAAAGEDVTGATAVLVSSSLGEYVQTTGPATELGAVRVEPATGVGPVVVGVHVVPPASDNTDRWLRDLRAVRGLCTDRGPAGLVLAGDLNATLDHAPLQDLGRCTAAAVDGGVGGIATWPARLPSLIGSTIDHVLVDGDSFETTEALVVDRGDSDHRGLVVRVRPVDQTS</sequence>
<gene>
    <name evidence="3" type="ORF">GB881_10300</name>
</gene>
<evidence type="ECO:0000313" key="3">
    <source>
        <dbReference type="EMBL" id="MPV37430.1"/>
    </source>
</evidence>
<dbReference type="EMBL" id="WHPC01000036">
    <property type="protein sequence ID" value="MPV37430.1"/>
    <property type="molecule type" value="Genomic_DNA"/>
</dbReference>
<dbReference type="GO" id="GO:0003824">
    <property type="term" value="F:catalytic activity"/>
    <property type="evidence" value="ECO:0007669"/>
    <property type="project" value="InterPro"/>
</dbReference>
<feature type="domain" description="Endonuclease/exonuclease/phosphatase" evidence="2">
    <location>
        <begin position="132"/>
        <end position="340"/>
    </location>
</feature>
<keyword evidence="4" id="KW-1185">Reference proteome</keyword>
<dbReference type="InterPro" id="IPR005135">
    <property type="entry name" value="Endo/exonuclease/phosphatase"/>
</dbReference>
<keyword evidence="1" id="KW-0812">Transmembrane</keyword>
<protein>
    <recommendedName>
        <fullName evidence="2">Endonuclease/exonuclease/phosphatase domain-containing protein</fullName>
    </recommendedName>
</protein>
<feature type="transmembrane region" description="Helical" evidence="1">
    <location>
        <begin position="84"/>
        <end position="102"/>
    </location>
</feature>
<comment type="caution">
    <text evidence="3">The sequence shown here is derived from an EMBL/GenBank/DDBJ whole genome shotgun (WGS) entry which is preliminary data.</text>
</comment>
<dbReference type="Gene3D" id="3.60.10.10">
    <property type="entry name" value="Endonuclease/exonuclease/phosphatase"/>
    <property type="match status" value="1"/>
</dbReference>
<dbReference type="Pfam" id="PF03372">
    <property type="entry name" value="Exo_endo_phos"/>
    <property type="match status" value="1"/>
</dbReference>
<name>A0A6N7EHA6_9MICO</name>
<reference evidence="3 4" key="1">
    <citation type="submission" date="2019-10" db="EMBL/GenBank/DDBJ databases">
        <title>Georgenia wutianyii sp. nov. and Georgenia yuyongxinii sp. nov. isolated from plateau pika (Ochotona curzoniae) in the Qinghai-Tibet plateau of China.</title>
        <authorList>
            <person name="Tian Z."/>
        </authorList>
    </citation>
    <scope>NUCLEOTIDE SEQUENCE [LARGE SCALE GENOMIC DNA]</scope>
    <source>
        <strain evidence="3 4">JCM 19765</strain>
    </source>
</reference>
<accession>A0A6N7EHA6</accession>
<dbReference type="OrthoDB" id="2340043at2"/>